<sequence>MGSRLDISHAFVCCSNIIFLMSGFVLMSLGGLLLADNERILLSRLLGPGDIHPEQPLFYYLAFAIVALGFLIAITGLLGCWAACLFNRCITVSYLLTIILLLFGECTVCIIAVFWPHILGIDVRPARLIRALKRSYAVPGREQFTAALDLAQTIFACCGINGSSNYGTSWWRNQEVSRRELVVPLSCCTLNNANETDSFLNPEPANLTLCKALNPAEHQYVRHTTGCLEYIEKWIQDQALILLAIVLAIMFVEVMALLSILLTCSRGKRRSKSQASTFTSTQTLSPFTENDHDFSIGIENRMHTASTTFGAKS</sequence>
<feature type="transmembrane region" description="Helical" evidence="5">
    <location>
        <begin position="12"/>
        <end position="35"/>
    </location>
</feature>
<evidence type="ECO:0008006" key="8">
    <source>
        <dbReference type="Google" id="ProtNLM"/>
    </source>
</evidence>
<feature type="transmembrane region" description="Helical" evidence="5">
    <location>
        <begin position="239"/>
        <end position="262"/>
    </location>
</feature>
<dbReference type="CDD" id="cd03127">
    <property type="entry name" value="tetraspanin_LEL"/>
    <property type="match status" value="1"/>
</dbReference>
<dbReference type="SUPFAM" id="SSF48652">
    <property type="entry name" value="Tetraspanin"/>
    <property type="match status" value="1"/>
</dbReference>
<dbReference type="EMBL" id="JADYXP020000003">
    <property type="protein sequence ID" value="KAL0129095.1"/>
    <property type="molecule type" value="Genomic_DNA"/>
</dbReference>
<dbReference type="PANTHER" id="PTHR19282">
    <property type="entry name" value="TETRASPANIN"/>
    <property type="match status" value="1"/>
</dbReference>
<proteinExistence type="predicted"/>
<feature type="transmembrane region" description="Helical" evidence="5">
    <location>
        <begin position="57"/>
        <end position="82"/>
    </location>
</feature>
<evidence type="ECO:0000313" key="6">
    <source>
        <dbReference type="EMBL" id="KAL0129095.1"/>
    </source>
</evidence>
<comment type="subcellular location">
    <subcellularLocation>
        <location evidence="1">Membrane</location>
        <topology evidence="1">Multi-pass membrane protein</topology>
    </subcellularLocation>
</comment>
<dbReference type="Gene3D" id="1.10.1450.10">
    <property type="entry name" value="Tetraspanin"/>
    <property type="match status" value="1"/>
</dbReference>
<dbReference type="InterPro" id="IPR018499">
    <property type="entry name" value="Tetraspanin/Peripherin"/>
</dbReference>
<dbReference type="Pfam" id="PF00335">
    <property type="entry name" value="Tetraspanin"/>
    <property type="match status" value="1"/>
</dbReference>
<dbReference type="GO" id="GO:0005886">
    <property type="term" value="C:plasma membrane"/>
    <property type="evidence" value="ECO:0007669"/>
    <property type="project" value="TreeGrafter"/>
</dbReference>
<evidence type="ECO:0000256" key="1">
    <source>
        <dbReference type="ARBA" id="ARBA00004141"/>
    </source>
</evidence>
<dbReference type="PRINTS" id="PR00259">
    <property type="entry name" value="TMFOUR"/>
</dbReference>
<evidence type="ECO:0000313" key="7">
    <source>
        <dbReference type="Proteomes" id="UP001430953"/>
    </source>
</evidence>
<keyword evidence="3 5" id="KW-1133">Transmembrane helix</keyword>
<organism evidence="6 7">
    <name type="scientific">Cardiocondyla obscurior</name>
    <dbReference type="NCBI Taxonomy" id="286306"/>
    <lineage>
        <taxon>Eukaryota</taxon>
        <taxon>Metazoa</taxon>
        <taxon>Ecdysozoa</taxon>
        <taxon>Arthropoda</taxon>
        <taxon>Hexapoda</taxon>
        <taxon>Insecta</taxon>
        <taxon>Pterygota</taxon>
        <taxon>Neoptera</taxon>
        <taxon>Endopterygota</taxon>
        <taxon>Hymenoptera</taxon>
        <taxon>Apocrita</taxon>
        <taxon>Aculeata</taxon>
        <taxon>Formicoidea</taxon>
        <taxon>Formicidae</taxon>
        <taxon>Myrmicinae</taxon>
        <taxon>Cardiocondyla</taxon>
    </lineage>
</organism>
<dbReference type="AlphaFoldDB" id="A0AAW2GMU2"/>
<name>A0AAW2GMU2_9HYME</name>
<feature type="transmembrane region" description="Helical" evidence="5">
    <location>
        <begin position="94"/>
        <end position="115"/>
    </location>
</feature>
<evidence type="ECO:0000256" key="2">
    <source>
        <dbReference type="ARBA" id="ARBA00022692"/>
    </source>
</evidence>
<evidence type="ECO:0000256" key="4">
    <source>
        <dbReference type="ARBA" id="ARBA00023136"/>
    </source>
</evidence>
<comment type="caution">
    <text evidence="6">The sequence shown here is derived from an EMBL/GenBank/DDBJ whole genome shotgun (WGS) entry which is preliminary data.</text>
</comment>
<accession>A0AAW2GMU2</accession>
<evidence type="ECO:0000256" key="5">
    <source>
        <dbReference type="SAM" id="Phobius"/>
    </source>
</evidence>
<evidence type="ECO:0000256" key="3">
    <source>
        <dbReference type="ARBA" id="ARBA00022989"/>
    </source>
</evidence>
<reference evidence="6 7" key="1">
    <citation type="submission" date="2023-03" db="EMBL/GenBank/DDBJ databases">
        <title>High recombination rates correlate with genetic variation in Cardiocondyla obscurior ants.</title>
        <authorList>
            <person name="Errbii M."/>
        </authorList>
    </citation>
    <scope>NUCLEOTIDE SEQUENCE [LARGE SCALE GENOMIC DNA]</scope>
    <source>
        <strain evidence="6">Alpha-2009</strain>
        <tissue evidence="6">Whole body</tissue>
    </source>
</reference>
<keyword evidence="4 5" id="KW-0472">Membrane</keyword>
<gene>
    <name evidence="6" type="ORF">PUN28_004051</name>
</gene>
<keyword evidence="7" id="KW-1185">Reference proteome</keyword>
<dbReference type="PANTHER" id="PTHR19282:SF428">
    <property type="entry name" value="TETRASPANIN 68C, ISOFORM A"/>
    <property type="match status" value="1"/>
</dbReference>
<protein>
    <recommendedName>
        <fullName evidence="8">Tetraspanin</fullName>
    </recommendedName>
</protein>
<dbReference type="InterPro" id="IPR008952">
    <property type="entry name" value="Tetraspanin_EC2_sf"/>
</dbReference>
<keyword evidence="2 5" id="KW-0812">Transmembrane</keyword>
<dbReference type="Proteomes" id="UP001430953">
    <property type="component" value="Unassembled WGS sequence"/>
</dbReference>